<evidence type="ECO:0000313" key="3">
    <source>
        <dbReference type="Proteomes" id="UP000807469"/>
    </source>
</evidence>
<dbReference type="AlphaFoldDB" id="A0A9P6CRU6"/>
<dbReference type="Proteomes" id="UP000807469">
    <property type="component" value="Unassembled WGS sequence"/>
</dbReference>
<comment type="caution">
    <text evidence="2">The sequence shown here is derived from an EMBL/GenBank/DDBJ whole genome shotgun (WGS) entry which is preliminary data.</text>
</comment>
<dbReference type="EMBL" id="MU155680">
    <property type="protein sequence ID" value="KAF9471475.1"/>
    <property type="molecule type" value="Genomic_DNA"/>
</dbReference>
<keyword evidence="1" id="KW-1133">Transmembrane helix</keyword>
<organism evidence="2 3">
    <name type="scientific">Pholiota conissans</name>
    <dbReference type="NCBI Taxonomy" id="109636"/>
    <lineage>
        <taxon>Eukaryota</taxon>
        <taxon>Fungi</taxon>
        <taxon>Dikarya</taxon>
        <taxon>Basidiomycota</taxon>
        <taxon>Agaricomycotina</taxon>
        <taxon>Agaricomycetes</taxon>
        <taxon>Agaricomycetidae</taxon>
        <taxon>Agaricales</taxon>
        <taxon>Agaricineae</taxon>
        <taxon>Strophariaceae</taxon>
        <taxon>Pholiota</taxon>
    </lineage>
</organism>
<keyword evidence="1" id="KW-0812">Transmembrane</keyword>
<protein>
    <submittedName>
        <fullName evidence="2">Uncharacterized protein</fullName>
    </submittedName>
</protein>
<evidence type="ECO:0000256" key="1">
    <source>
        <dbReference type="SAM" id="Phobius"/>
    </source>
</evidence>
<sequence length="294" mass="32420">MSSTNGTTPDSTLSSLGYTADIERSELGTYVDIYSFGIWSLDEFVEDPTVYVLPGLYTVIYFGTIYLYFPATITIQYLASVATFAITWYNFKWDFVSQGDSRDSIFLSLDETTFQLAITLNILSLIILVSGDALLIWRCFSVWGNSVRAIMVPSILIFTEAYENGSVHQAMTKVASAGFIAAESGHTKRRFLNIIDIIVQSGAVYSVTLIMTGASSFIRSDSAFPMNAKLYAFENWLQALVLSISGVSTTVMVARVTTLIDDSNPSKVQGISALEFDNQSRSTSRVDRKGKLSK</sequence>
<evidence type="ECO:0000313" key="2">
    <source>
        <dbReference type="EMBL" id="KAF9471475.1"/>
    </source>
</evidence>
<keyword evidence="1" id="KW-0472">Membrane</keyword>
<proteinExistence type="predicted"/>
<keyword evidence="3" id="KW-1185">Reference proteome</keyword>
<feature type="transmembrane region" description="Helical" evidence="1">
    <location>
        <begin position="197"/>
        <end position="218"/>
    </location>
</feature>
<feature type="transmembrane region" description="Helical" evidence="1">
    <location>
        <begin position="238"/>
        <end position="257"/>
    </location>
</feature>
<name>A0A9P6CRU6_9AGAR</name>
<feature type="transmembrane region" description="Helical" evidence="1">
    <location>
        <begin position="113"/>
        <end position="137"/>
    </location>
</feature>
<reference evidence="2" key="1">
    <citation type="submission" date="2020-11" db="EMBL/GenBank/DDBJ databases">
        <authorList>
            <consortium name="DOE Joint Genome Institute"/>
            <person name="Ahrendt S."/>
            <person name="Riley R."/>
            <person name="Andreopoulos W."/>
            <person name="Labutti K."/>
            <person name="Pangilinan J."/>
            <person name="Ruiz-Duenas F.J."/>
            <person name="Barrasa J.M."/>
            <person name="Sanchez-Garcia M."/>
            <person name="Camarero S."/>
            <person name="Miyauchi S."/>
            <person name="Serrano A."/>
            <person name="Linde D."/>
            <person name="Babiker R."/>
            <person name="Drula E."/>
            <person name="Ayuso-Fernandez I."/>
            <person name="Pacheco R."/>
            <person name="Padilla G."/>
            <person name="Ferreira P."/>
            <person name="Barriuso J."/>
            <person name="Kellner H."/>
            <person name="Castanera R."/>
            <person name="Alfaro M."/>
            <person name="Ramirez L."/>
            <person name="Pisabarro A.G."/>
            <person name="Kuo A."/>
            <person name="Tritt A."/>
            <person name="Lipzen A."/>
            <person name="He G."/>
            <person name="Yan M."/>
            <person name="Ng V."/>
            <person name="Cullen D."/>
            <person name="Martin F."/>
            <person name="Rosso M.-N."/>
            <person name="Henrissat B."/>
            <person name="Hibbett D."/>
            <person name="Martinez A.T."/>
            <person name="Grigoriev I.V."/>
        </authorList>
    </citation>
    <scope>NUCLEOTIDE SEQUENCE</scope>
    <source>
        <strain evidence="2">CIRM-BRFM 674</strain>
    </source>
</reference>
<gene>
    <name evidence="2" type="ORF">BDN70DRAFT_901324</name>
</gene>
<feature type="transmembrane region" description="Helical" evidence="1">
    <location>
        <begin position="75"/>
        <end position="93"/>
    </location>
</feature>
<accession>A0A9P6CRU6</accession>